<accession>A0ACC1HV57</accession>
<dbReference type="EC" id="1.8.1.7" evidence="1"/>
<evidence type="ECO:0000313" key="1">
    <source>
        <dbReference type="EMBL" id="KAJ1680332.1"/>
    </source>
</evidence>
<organism evidence="1 2">
    <name type="scientific">Spiromyces aspiralis</name>
    <dbReference type="NCBI Taxonomy" id="68401"/>
    <lineage>
        <taxon>Eukaryota</taxon>
        <taxon>Fungi</taxon>
        <taxon>Fungi incertae sedis</taxon>
        <taxon>Zoopagomycota</taxon>
        <taxon>Kickxellomycotina</taxon>
        <taxon>Kickxellomycetes</taxon>
        <taxon>Kickxellales</taxon>
        <taxon>Kickxellaceae</taxon>
        <taxon>Spiromyces</taxon>
    </lineage>
</organism>
<dbReference type="EMBL" id="JAMZIH010000006">
    <property type="protein sequence ID" value="KAJ1680332.1"/>
    <property type="molecule type" value="Genomic_DNA"/>
</dbReference>
<evidence type="ECO:0000313" key="2">
    <source>
        <dbReference type="Proteomes" id="UP001145114"/>
    </source>
</evidence>
<keyword evidence="1" id="KW-0560">Oxidoreductase</keyword>
<protein>
    <submittedName>
        <fullName evidence="1">Glutathione reductase</fullName>
        <ecNumber evidence="1">1.8.1.7</ecNumber>
    </submittedName>
</protein>
<reference evidence="1" key="1">
    <citation type="submission" date="2022-06" db="EMBL/GenBank/DDBJ databases">
        <title>Phylogenomic reconstructions and comparative analyses of Kickxellomycotina fungi.</title>
        <authorList>
            <person name="Reynolds N.K."/>
            <person name="Stajich J.E."/>
            <person name="Barry K."/>
            <person name="Grigoriev I.V."/>
            <person name="Crous P."/>
            <person name="Smith M.E."/>
        </authorList>
    </citation>
    <scope>NUCLEOTIDE SEQUENCE</scope>
    <source>
        <strain evidence="1">RSA 2271</strain>
    </source>
</reference>
<sequence>MSSAAKKAFDFIVIGGGSGGLACARRAASYKARVALIEGSGRLGGTCVNVGCVPKKVMFNAGKSSPLFGLEYALLSIPCASTAEGSARRTTNTCYNVLYHPMIAMVSESLEDAEYYGFSFPSSAKHVFDWKTLKEARDAYVKRLNNIYERNVVKDNVEYISGSASFVDRNRIKVGETIYEAEKILIATGGHPTIPDVEGSEHGIDSDRFFDLEKQPRKVAVVGSGYIGIELAGIFNSLGTETTVFIRTDKILRHHDSIIGETIKGEMERTGIKFVHHALINKVTLGSSNDLPYTLHYKQDDADKTAGPFDCVLWAVGRHPNTEGLNLEAIGVKTNERGYVVGDEYQETNVPGIYSLGDVYGKIELTPVAIAAGRRLANRLFGGPESKNDKLDYTNVPSVIFGHPPAGTCGLTEEMARQKYGDENIKVYTTRFNNMYNALTPYKPPTVFKLIVALPTERVVGLHIVGRGCDEILQGFAVAIKMGATKKDFDNCVAIHPTSAEELVTMR</sequence>
<gene>
    <name evidence="1" type="primary">GLR1</name>
    <name evidence="1" type="ORF">EV182_000202</name>
</gene>
<comment type="caution">
    <text evidence="1">The sequence shown here is derived from an EMBL/GenBank/DDBJ whole genome shotgun (WGS) entry which is preliminary data.</text>
</comment>
<name>A0ACC1HV57_9FUNG</name>
<dbReference type="Proteomes" id="UP001145114">
    <property type="component" value="Unassembled WGS sequence"/>
</dbReference>
<keyword evidence="2" id="KW-1185">Reference proteome</keyword>
<proteinExistence type="predicted"/>